<evidence type="ECO:0000313" key="2">
    <source>
        <dbReference type="Proteomes" id="UP000299102"/>
    </source>
</evidence>
<gene>
    <name evidence="1" type="primary">smu1</name>
    <name evidence="1" type="ORF">EVAR_32068_1</name>
</gene>
<comment type="caution">
    <text evidence="1">The sequence shown here is derived from an EMBL/GenBank/DDBJ whole genome shotgun (WGS) entry which is preliminary data.</text>
</comment>
<sequence>MKELGILQIPESLLARSYFDPREAYGSGGGKERRRAAIAAALAGEVSVVPSSRLLALLGQALKWQQHQGLLPPGTNKLIKCIEV</sequence>
<keyword evidence="2" id="KW-1185">Reference proteome</keyword>
<dbReference type="STRING" id="151549.A0A4C1WPR4"/>
<dbReference type="OrthoDB" id="538223at2759"/>
<reference evidence="1 2" key="1">
    <citation type="journal article" date="2019" name="Commun. Biol.">
        <title>The bagworm genome reveals a unique fibroin gene that provides high tensile strength.</title>
        <authorList>
            <person name="Kono N."/>
            <person name="Nakamura H."/>
            <person name="Ohtoshi R."/>
            <person name="Tomita M."/>
            <person name="Numata K."/>
            <person name="Arakawa K."/>
        </authorList>
    </citation>
    <scope>NUCLEOTIDE SEQUENCE [LARGE SCALE GENOMIC DNA]</scope>
</reference>
<dbReference type="AlphaFoldDB" id="A0A4C1WPR4"/>
<protein>
    <submittedName>
        <fullName evidence="1">WD40 repeat-containing protein SMU1</fullName>
    </submittedName>
</protein>
<organism evidence="1 2">
    <name type="scientific">Eumeta variegata</name>
    <name type="common">Bagworm moth</name>
    <name type="synonym">Eumeta japonica</name>
    <dbReference type="NCBI Taxonomy" id="151549"/>
    <lineage>
        <taxon>Eukaryota</taxon>
        <taxon>Metazoa</taxon>
        <taxon>Ecdysozoa</taxon>
        <taxon>Arthropoda</taxon>
        <taxon>Hexapoda</taxon>
        <taxon>Insecta</taxon>
        <taxon>Pterygota</taxon>
        <taxon>Neoptera</taxon>
        <taxon>Endopterygota</taxon>
        <taxon>Lepidoptera</taxon>
        <taxon>Glossata</taxon>
        <taxon>Ditrysia</taxon>
        <taxon>Tineoidea</taxon>
        <taxon>Psychidae</taxon>
        <taxon>Oiketicinae</taxon>
        <taxon>Eumeta</taxon>
    </lineage>
</organism>
<dbReference type="GO" id="GO:0000398">
    <property type="term" value="P:mRNA splicing, via spliceosome"/>
    <property type="evidence" value="ECO:0007669"/>
    <property type="project" value="InterPro"/>
</dbReference>
<dbReference type="InterPro" id="IPR045184">
    <property type="entry name" value="SMU1"/>
</dbReference>
<evidence type="ECO:0000313" key="1">
    <source>
        <dbReference type="EMBL" id="GBP52512.1"/>
    </source>
</evidence>
<name>A0A4C1WPR4_EUMVA</name>
<dbReference type="Proteomes" id="UP000299102">
    <property type="component" value="Unassembled WGS sequence"/>
</dbReference>
<proteinExistence type="predicted"/>
<dbReference type="EMBL" id="BGZK01000604">
    <property type="protein sequence ID" value="GBP52512.1"/>
    <property type="molecule type" value="Genomic_DNA"/>
</dbReference>
<dbReference type="PANTHER" id="PTHR22848">
    <property type="entry name" value="WD40 REPEAT PROTEIN"/>
    <property type="match status" value="1"/>
</dbReference>
<accession>A0A4C1WPR4</accession>